<evidence type="ECO:0000259" key="4">
    <source>
        <dbReference type="PROSITE" id="PS50112"/>
    </source>
</evidence>
<evidence type="ECO:0000256" key="2">
    <source>
        <dbReference type="PROSITE-ProRule" id="PRU00169"/>
    </source>
</evidence>
<dbReference type="SMART" id="SM00267">
    <property type="entry name" value="GGDEF"/>
    <property type="match status" value="1"/>
</dbReference>
<feature type="domain" description="PAC" evidence="5">
    <location>
        <begin position="209"/>
        <end position="262"/>
    </location>
</feature>
<evidence type="ECO:0000313" key="8">
    <source>
        <dbReference type="Proteomes" id="UP000216101"/>
    </source>
</evidence>
<organism evidence="7 8">
    <name type="scientific">Cellvibrio mixtus</name>
    <dbReference type="NCBI Taxonomy" id="39650"/>
    <lineage>
        <taxon>Bacteria</taxon>
        <taxon>Pseudomonadati</taxon>
        <taxon>Pseudomonadota</taxon>
        <taxon>Gammaproteobacteria</taxon>
        <taxon>Cellvibrionales</taxon>
        <taxon>Cellvibrionaceae</taxon>
        <taxon>Cellvibrio</taxon>
    </lineage>
</organism>
<dbReference type="SUPFAM" id="SSF52172">
    <property type="entry name" value="CheY-like"/>
    <property type="match status" value="1"/>
</dbReference>
<comment type="cofactor">
    <cofactor evidence="1">
        <name>Mg(2+)</name>
        <dbReference type="ChEBI" id="CHEBI:18420"/>
    </cofactor>
</comment>
<feature type="domain" description="Response regulatory" evidence="3">
    <location>
        <begin position="7"/>
        <end position="123"/>
    </location>
</feature>
<dbReference type="Pfam" id="PF00989">
    <property type="entry name" value="PAS"/>
    <property type="match status" value="1"/>
</dbReference>
<dbReference type="SUPFAM" id="SSF55073">
    <property type="entry name" value="Nucleotide cyclase"/>
    <property type="match status" value="1"/>
</dbReference>
<dbReference type="NCBIfam" id="TIGR00229">
    <property type="entry name" value="sensory_box"/>
    <property type="match status" value="2"/>
</dbReference>
<accession>A0A266Q9F2</accession>
<dbReference type="InterPro" id="IPR000700">
    <property type="entry name" value="PAS-assoc_C"/>
</dbReference>
<dbReference type="InterPro" id="IPR011006">
    <property type="entry name" value="CheY-like_superfamily"/>
</dbReference>
<dbReference type="InterPro" id="IPR029787">
    <property type="entry name" value="Nucleotide_cyclase"/>
</dbReference>
<dbReference type="InterPro" id="IPR000160">
    <property type="entry name" value="GGDEF_dom"/>
</dbReference>
<feature type="domain" description="GGDEF" evidence="6">
    <location>
        <begin position="432"/>
        <end position="565"/>
    </location>
</feature>
<evidence type="ECO:0000259" key="5">
    <source>
        <dbReference type="PROSITE" id="PS50113"/>
    </source>
</evidence>
<dbReference type="CDD" id="cd01949">
    <property type="entry name" value="GGDEF"/>
    <property type="match status" value="1"/>
</dbReference>
<dbReference type="SMART" id="SM00448">
    <property type="entry name" value="REC"/>
    <property type="match status" value="1"/>
</dbReference>
<feature type="modified residue" description="4-aspartylphosphate" evidence="2">
    <location>
        <position position="58"/>
    </location>
</feature>
<dbReference type="SMART" id="SM00091">
    <property type="entry name" value="PAS"/>
    <property type="match status" value="2"/>
</dbReference>
<dbReference type="SUPFAM" id="SSF55785">
    <property type="entry name" value="PYP-like sensor domain (PAS domain)"/>
    <property type="match status" value="2"/>
</dbReference>
<dbReference type="Proteomes" id="UP000216101">
    <property type="component" value="Unassembled WGS sequence"/>
</dbReference>
<reference evidence="8" key="1">
    <citation type="submission" date="2017-05" db="EMBL/GenBank/DDBJ databases">
        <authorList>
            <person name="Barney B.M."/>
        </authorList>
    </citation>
    <scope>NUCLEOTIDE SEQUENCE [LARGE SCALE GENOMIC DNA]</scope>
    <source>
        <strain evidence="8">PSBB022</strain>
    </source>
</reference>
<dbReference type="AlphaFoldDB" id="A0A266Q9F2"/>
<dbReference type="Pfam" id="PF00990">
    <property type="entry name" value="GGDEF"/>
    <property type="match status" value="1"/>
</dbReference>
<dbReference type="CDD" id="cd00156">
    <property type="entry name" value="REC"/>
    <property type="match status" value="1"/>
</dbReference>
<feature type="domain" description="PAS" evidence="4">
    <location>
        <begin position="270"/>
        <end position="343"/>
    </location>
</feature>
<dbReference type="InterPro" id="IPR035965">
    <property type="entry name" value="PAS-like_dom_sf"/>
</dbReference>
<name>A0A266Q9F2_9GAMM</name>
<keyword evidence="2" id="KW-0597">Phosphoprotein</keyword>
<dbReference type="PANTHER" id="PTHR44757:SF4">
    <property type="entry name" value="DIGUANYLATE CYCLASE DGCE-RELATED"/>
    <property type="match status" value="1"/>
</dbReference>
<dbReference type="PROSITE" id="PS50887">
    <property type="entry name" value="GGDEF"/>
    <property type="match status" value="1"/>
</dbReference>
<dbReference type="Pfam" id="PF08447">
    <property type="entry name" value="PAS_3"/>
    <property type="match status" value="1"/>
</dbReference>
<dbReference type="InterPro" id="IPR043128">
    <property type="entry name" value="Rev_trsase/Diguanyl_cyclase"/>
</dbReference>
<evidence type="ECO:0000259" key="6">
    <source>
        <dbReference type="PROSITE" id="PS50887"/>
    </source>
</evidence>
<feature type="domain" description="PAC" evidence="5">
    <location>
        <begin position="348"/>
        <end position="400"/>
    </location>
</feature>
<dbReference type="Gene3D" id="3.40.50.2300">
    <property type="match status" value="1"/>
</dbReference>
<keyword evidence="8" id="KW-1185">Reference proteome</keyword>
<dbReference type="PROSITE" id="PS50113">
    <property type="entry name" value="PAC"/>
    <property type="match status" value="2"/>
</dbReference>
<dbReference type="InterPro" id="IPR013767">
    <property type="entry name" value="PAS_fold"/>
</dbReference>
<feature type="domain" description="PAS" evidence="4">
    <location>
        <begin position="136"/>
        <end position="206"/>
    </location>
</feature>
<protein>
    <recommendedName>
        <fullName evidence="9">Diguanylate cyclase</fullName>
    </recommendedName>
</protein>
<dbReference type="GO" id="GO:0003824">
    <property type="term" value="F:catalytic activity"/>
    <property type="evidence" value="ECO:0007669"/>
    <property type="project" value="UniProtKB-ARBA"/>
</dbReference>
<dbReference type="InterPro" id="IPR013655">
    <property type="entry name" value="PAS_fold_3"/>
</dbReference>
<sequence length="588" mass="65245">MTMSPTTLLLIENDPIDATQIQDALVNEAGLFRVVWVTSLAAALNYLTNNTADIILLDLALPDSAGLDAFDKILDEVPTALILVLSSGADEALMHETLKRGAQDYVAKGHIDAHWLPRALNYIVERKVSRLALSESNKRFRAMSDASPLGIFVSDVQGDCIYTNTAYHRISGLTLEQTLGTNWTAAIHPDDRTAAINEWVVAVKNHQPFLMEVRFLRSDNSIVWTRLNAAMIDSGDTKNPQGYIQTVEDISDRKAIEIILRVSEDELFDQRERAQVTLNSIGDAVLTTNLTGNINYLNRVAETMTGWPIKEAMGLPLEEVFTVIDEDSRQAPPNPVRRALKANKTVKLPTNCLLVRRDGSEIPIEDSIAPIRDRHSEISGAVIVFHDVSDARAMAKKMMHMAQHDVLTGLANRTLLAERLTRALGLAKRKQKKIGLLFIDIDNFKHINDSRGHAVGDRLLQIIARRLEAVVRSTDTVCRQGGDEFVVLLTEIEHSQDAAQVAEKMISTFTVEQLVNEQPINVTLSIGISLYPNDGTDVNALFQHADTAMYRAKLRGRNNFMFYSNAVDLPDSTLEAANPQRPQAKTNS</sequence>
<dbReference type="RefSeq" id="WP_094984145.1">
    <property type="nucleotide sequence ID" value="NZ_NHNI01000001.1"/>
</dbReference>
<evidence type="ECO:0008006" key="9">
    <source>
        <dbReference type="Google" id="ProtNLM"/>
    </source>
</evidence>
<dbReference type="PROSITE" id="PS50110">
    <property type="entry name" value="RESPONSE_REGULATORY"/>
    <property type="match status" value="1"/>
</dbReference>
<dbReference type="InterPro" id="IPR000014">
    <property type="entry name" value="PAS"/>
</dbReference>
<evidence type="ECO:0000313" key="7">
    <source>
        <dbReference type="EMBL" id="OZY86498.1"/>
    </source>
</evidence>
<evidence type="ECO:0000256" key="1">
    <source>
        <dbReference type="ARBA" id="ARBA00001946"/>
    </source>
</evidence>
<dbReference type="SMART" id="SM00086">
    <property type="entry name" value="PAC"/>
    <property type="match status" value="2"/>
</dbReference>
<dbReference type="PANTHER" id="PTHR44757">
    <property type="entry name" value="DIGUANYLATE CYCLASE DGCP"/>
    <property type="match status" value="1"/>
</dbReference>
<dbReference type="GO" id="GO:0006355">
    <property type="term" value="P:regulation of DNA-templated transcription"/>
    <property type="evidence" value="ECO:0007669"/>
    <property type="project" value="InterPro"/>
</dbReference>
<proteinExistence type="predicted"/>
<dbReference type="FunFam" id="3.30.70.270:FF:000001">
    <property type="entry name" value="Diguanylate cyclase domain protein"/>
    <property type="match status" value="1"/>
</dbReference>
<dbReference type="Pfam" id="PF00072">
    <property type="entry name" value="Response_reg"/>
    <property type="match status" value="1"/>
</dbReference>
<dbReference type="Gene3D" id="3.30.450.20">
    <property type="entry name" value="PAS domain"/>
    <property type="match status" value="2"/>
</dbReference>
<gene>
    <name evidence="7" type="ORF">CBP51_05595</name>
</gene>
<dbReference type="InterPro" id="IPR001610">
    <property type="entry name" value="PAC"/>
</dbReference>
<dbReference type="InterPro" id="IPR052155">
    <property type="entry name" value="Biofilm_reg_signaling"/>
</dbReference>
<dbReference type="InterPro" id="IPR001789">
    <property type="entry name" value="Sig_transdc_resp-reg_receiver"/>
</dbReference>
<evidence type="ECO:0000259" key="3">
    <source>
        <dbReference type="PROSITE" id="PS50110"/>
    </source>
</evidence>
<dbReference type="EMBL" id="NHNI01000001">
    <property type="protein sequence ID" value="OZY86498.1"/>
    <property type="molecule type" value="Genomic_DNA"/>
</dbReference>
<dbReference type="NCBIfam" id="TIGR00254">
    <property type="entry name" value="GGDEF"/>
    <property type="match status" value="1"/>
</dbReference>
<comment type="caution">
    <text evidence="7">The sequence shown here is derived from an EMBL/GenBank/DDBJ whole genome shotgun (WGS) entry which is preliminary data.</text>
</comment>
<dbReference type="PROSITE" id="PS50112">
    <property type="entry name" value="PAS"/>
    <property type="match status" value="2"/>
</dbReference>
<dbReference type="Gene3D" id="3.30.70.270">
    <property type="match status" value="1"/>
</dbReference>
<dbReference type="GO" id="GO:0000160">
    <property type="term" value="P:phosphorelay signal transduction system"/>
    <property type="evidence" value="ECO:0007669"/>
    <property type="project" value="InterPro"/>
</dbReference>
<dbReference type="CDD" id="cd00130">
    <property type="entry name" value="PAS"/>
    <property type="match status" value="2"/>
</dbReference>